<dbReference type="InterPro" id="IPR023211">
    <property type="entry name" value="DNA_pol_palm_dom_sf"/>
</dbReference>
<gene>
    <name evidence="12" type="ORF">GLOIN_2v1765588</name>
</gene>
<keyword evidence="3 7" id="KW-0548">Nucleotidyltransferase</keyword>
<dbReference type="EMBL" id="AUPC02000025">
    <property type="protein sequence ID" value="POG79362.1"/>
    <property type="molecule type" value="Genomic_DNA"/>
</dbReference>
<evidence type="ECO:0000313" key="13">
    <source>
        <dbReference type="Proteomes" id="UP000018888"/>
    </source>
</evidence>
<dbReference type="InterPro" id="IPR042087">
    <property type="entry name" value="DNA_pol_B_thumb"/>
</dbReference>
<feature type="coiled-coil region" evidence="8">
    <location>
        <begin position="344"/>
        <end position="371"/>
    </location>
</feature>
<evidence type="ECO:0000256" key="7">
    <source>
        <dbReference type="RuleBase" id="RU000442"/>
    </source>
</evidence>
<dbReference type="InterPro" id="IPR017964">
    <property type="entry name" value="DNA-dir_DNA_pol_B_CS"/>
</dbReference>
<dbReference type="EC" id="2.7.7.7" evidence="7"/>
<dbReference type="SUPFAM" id="SSF56672">
    <property type="entry name" value="DNA/RNA polymerases"/>
    <property type="match status" value="1"/>
</dbReference>
<dbReference type="InterPro" id="IPR043502">
    <property type="entry name" value="DNA/RNA_pol_sf"/>
</dbReference>
<evidence type="ECO:0000256" key="6">
    <source>
        <dbReference type="ARBA" id="ARBA00049244"/>
    </source>
</evidence>
<organism evidence="12 13">
    <name type="scientific">Rhizophagus irregularis (strain DAOM 181602 / DAOM 197198 / MUCL 43194)</name>
    <name type="common">Arbuscular mycorrhizal fungus</name>
    <name type="synonym">Glomus intraradices</name>
    <dbReference type="NCBI Taxonomy" id="747089"/>
    <lineage>
        <taxon>Eukaryota</taxon>
        <taxon>Fungi</taxon>
        <taxon>Fungi incertae sedis</taxon>
        <taxon>Mucoromycota</taxon>
        <taxon>Glomeromycotina</taxon>
        <taxon>Glomeromycetes</taxon>
        <taxon>Glomerales</taxon>
        <taxon>Glomeraceae</taxon>
        <taxon>Rhizophagus</taxon>
    </lineage>
</organism>
<dbReference type="PROSITE" id="PS00116">
    <property type="entry name" value="DNA_POLYMERASE_B"/>
    <property type="match status" value="1"/>
</dbReference>
<dbReference type="InterPro" id="IPR012337">
    <property type="entry name" value="RNaseH-like_sf"/>
</dbReference>
<reference evidence="12 13" key="1">
    <citation type="journal article" date="2013" name="Proc. Natl. Acad. Sci. U.S.A.">
        <title>Genome of an arbuscular mycorrhizal fungus provides insight into the oldest plant symbiosis.</title>
        <authorList>
            <person name="Tisserant E."/>
            <person name="Malbreil M."/>
            <person name="Kuo A."/>
            <person name="Kohler A."/>
            <person name="Symeonidi A."/>
            <person name="Balestrini R."/>
            <person name="Charron P."/>
            <person name="Duensing N."/>
            <person name="Frei Dit Frey N."/>
            <person name="Gianinazzi-Pearson V."/>
            <person name="Gilbert L.B."/>
            <person name="Handa Y."/>
            <person name="Herr J.R."/>
            <person name="Hijri M."/>
            <person name="Koul R."/>
            <person name="Kawaguchi M."/>
            <person name="Krajinski F."/>
            <person name="Lammers P.J."/>
            <person name="Masclaux F.G."/>
            <person name="Murat C."/>
            <person name="Morin E."/>
            <person name="Ndikumana S."/>
            <person name="Pagni M."/>
            <person name="Petitpierre D."/>
            <person name="Requena N."/>
            <person name="Rosikiewicz P."/>
            <person name="Riley R."/>
            <person name="Saito K."/>
            <person name="San Clemente H."/>
            <person name="Shapiro H."/>
            <person name="van Tuinen D."/>
            <person name="Becard G."/>
            <person name="Bonfante P."/>
            <person name="Paszkowski U."/>
            <person name="Shachar-Hill Y.Y."/>
            <person name="Tuskan G.A."/>
            <person name="Young P.W."/>
            <person name="Sanders I.R."/>
            <person name="Henrissat B."/>
            <person name="Rensing S.A."/>
            <person name="Grigoriev I.V."/>
            <person name="Corradi N."/>
            <person name="Roux C."/>
            <person name="Martin F."/>
        </authorList>
    </citation>
    <scope>NUCLEOTIDE SEQUENCE [LARGE SCALE GENOMIC DNA]</scope>
    <source>
        <strain evidence="12 13">DAOM 197198</strain>
    </source>
</reference>
<dbReference type="Gene3D" id="3.30.420.10">
    <property type="entry name" value="Ribonuclease H-like superfamily/Ribonuclease H"/>
    <property type="match status" value="1"/>
</dbReference>
<dbReference type="InterPro" id="IPR006133">
    <property type="entry name" value="DNA-dir_DNA_pol_B_exonuc"/>
</dbReference>
<evidence type="ECO:0000256" key="2">
    <source>
        <dbReference type="ARBA" id="ARBA00022679"/>
    </source>
</evidence>
<dbReference type="GO" id="GO:0006261">
    <property type="term" value="P:DNA-templated DNA replication"/>
    <property type="evidence" value="ECO:0007669"/>
    <property type="project" value="TreeGrafter"/>
</dbReference>
<name>A0A2P4QP10_RHIID</name>
<dbReference type="Gene3D" id="1.10.287.690">
    <property type="entry name" value="Helix hairpin bin"/>
    <property type="match status" value="1"/>
</dbReference>
<dbReference type="PANTHER" id="PTHR10322">
    <property type="entry name" value="DNA POLYMERASE CATALYTIC SUBUNIT"/>
    <property type="match status" value="1"/>
</dbReference>
<keyword evidence="8" id="KW-0175">Coiled coil</keyword>
<evidence type="ECO:0000256" key="3">
    <source>
        <dbReference type="ARBA" id="ARBA00022695"/>
    </source>
</evidence>
<comment type="similarity">
    <text evidence="1 7">Belongs to the DNA polymerase type-B family.</text>
</comment>
<evidence type="ECO:0000256" key="8">
    <source>
        <dbReference type="SAM" id="Coils"/>
    </source>
</evidence>
<evidence type="ECO:0000259" key="11">
    <source>
        <dbReference type="Pfam" id="PF03104"/>
    </source>
</evidence>
<evidence type="ECO:0000259" key="10">
    <source>
        <dbReference type="Pfam" id="PF00136"/>
    </source>
</evidence>
<sequence>MSVHWKDDPNPLKQICLVDVETAPNLRWITIICGNQVNLLKAFALCWELLAPDIQIGFNDSQYDWKFIVEKAKKLGILEWMFNRMSIKPSSLEKIEKWQYQYNSIKVNDRNFYSKHLKIPGCVAIDARPCFMKFYPKAEKSSLAYYLKECELDNKLDMPFHRMFKYYGRALKETNATTAEQMREVAEYCIIDAISCQRLMVKRNAINEYREMASVAFISLYDSHYFAIGMKVRNLLSASAWQERILTSTIPCEQTETGKYPGAYVFPPVKGLENRRPVTGLDFASLYPSLIMTYNLSPDKIILSRVFAESLKESEHENQAEMKGLYPKVLEELLIRRNSVKSCLAPLNDKKEELEKEISLAEARGEDVTDALKSEYSSVSFNVACLDAGQLALKVYMNTFYGEAGNSGSPFFLRALAGGVTSAGQRNIKLIADLVRSKGFGVKYGDTDSLYLVCPEGYFRECDEKYISEKISKEEYWEEMVRISMEAMRVEIVKRGQSKHFREVGKKVMDESMRLDNTRTLRQIVKDVLKETINDISQIHLNGVIKTAVWKPDKNNKSVQRFISRMQDRHTREEADAKRCIKKGLTPEPYLYEIPEPGERFEYIVVENGSSDKIGDKMEYPEVVRRLGKKIDISYYLKTVVGLCARFINYDDIHQPSSEIVLEALKKLKDGNKAGGNKADDGGVDEDDLDEDEMDEDEIDEDEVSKIRDALAQKLAEKWVRGYIKSLHDGPKKDKTIISHLWEGARIYAKKLFDTTYADKGECLTNSAYCQPFINALNKQEESIRLKLSSLLKEISEVDIEYRESMYKLVTKKRAMSLEQYLTSYYLDECKLLADFRNIWYKVVGLEITHYRTLSKLQDSKKDDSSESDIDEIIELYG</sequence>
<dbReference type="GO" id="GO:0000166">
    <property type="term" value="F:nucleotide binding"/>
    <property type="evidence" value="ECO:0007669"/>
    <property type="project" value="InterPro"/>
</dbReference>
<feature type="domain" description="DNA-directed DNA polymerase family B exonuclease" evidence="11">
    <location>
        <begin position="32"/>
        <end position="135"/>
    </location>
</feature>
<dbReference type="AlphaFoldDB" id="A0A2P4QP10"/>
<proteinExistence type="inferred from homology"/>
<dbReference type="InterPro" id="IPR036397">
    <property type="entry name" value="RNaseH_sf"/>
</dbReference>
<dbReference type="SUPFAM" id="SSF53098">
    <property type="entry name" value="Ribonuclease H-like"/>
    <property type="match status" value="1"/>
</dbReference>
<protein>
    <recommendedName>
        <fullName evidence="7">DNA polymerase</fullName>
        <ecNumber evidence="7">2.7.7.7</ecNumber>
    </recommendedName>
</protein>
<keyword evidence="13" id="KW-1185">Reference proteome</keyword>
<feature type="domain" description="DNA-directed DNA polymerase family B multifunctional" evidence="10">
    <location>
        <begin position="380"/>
        <end position="454"/>
    </location>
</feature>
<dbReference type="SMART" id="SM00486">
    <property type="entry name" value="POLBc"/>
    <property type="match status" value="1"/>
</dbReference>
<dbReference type="InterPro" id="IPR006172">
    <property type="entry name" value="DNA-dir_DNA_pol_B"/>
</dbReference>
<keyword evidence="4 7" id="KW-0239">DNA-directed DNA polymerase</keyword>
<dbReference type="InterPro" id="IPR050240">
    <property type="entry name" value="DNA_pol_type-B"/>
</dbReference>
<dbReference type="GO" id="GO:0003887">
    <property type="term" value="F:DNA-directed DNA polymerase activity"/>
    <property type="evidence" value="ECO:0007669"/>
    <property type="project" value="UniProtKB-KW"/>
</dbReference>
<dbReference type="InterPro" id="IPR006134">
    <property type="entry name" value="DNA-dir_DNA_pol_B_multi_dom"/>
</dbReference>
<reference evidence="12 13" key="2">
    <citation type="journal article" date="2018" name="New Phytol.">
        <title>High intraspecific genome diversity in the model arbuscular mycorrhizal symbiont Rhizophagus irregularis.</title>
        <authorList>
            <person name="Chen E.C.H."/>
            <person name="Morin E."/>
            <person name="Beaudet D."/>
            <person name="Noel J."/>
            <person name="Yildirir G."/>
            <person name="Ndikumana S."/>
            <person name="Charron P."/>
            <person name="St-Onge C."/>
            <person name="Giorgi J."/>
            <person name="Kruger M."/>
            <person name="Marton T."/>
            <person name="Ropars J."/>
            <person name="Grigoriev I.V."/>
            <person name="Hainaut M."/>
            <person name="Henrissat B."/>
            <person name="Roux C."/>
            <person name="Martin F."/>
            <person name="Corradi N."/>
        </authorList>
    </citation>
    <scope>NUCLEOTIDE SEQUENCE [LARGE SCALE GENOMIC DNA]</scope>
    <source>
        <strain evidence="12 13">DAOM 197198</strain>
    </source>
</reference>
<evidence type="ECO:0000256" key="1">
    <source>
        <dbReference type="ARBA" id="ARBA00005755"/>
    </source>
</evidence>
<dbReference type="Gene3D" id="3.90.1600.10">
    <property type="entry name" value="Palm domain of DNA polymerase"/>
    <property type="match status" value="1"/>
</dbReference>
<dbReference type="GO" id="GO:0003677">
    <property type="term" value="F:DNA binding"/>
    <property type="evidence" value="ECO:0007669"/>
    <property type="project" value="UniProtKB-KW"/>
</dbReference>
<feature type="compositionally biased region" description="Acidic residues" evidence="9">
    <location>
        <begin position="682"/>
        <end position="702"/>
    </location>
</feature>
<feature type="domain" description="DNA-directed DNA polymerase family B multifunctional" evidence="10">
    <location>
        <begin position="234"/>
        <end position="352"/>
    </location>
</feature>
<evidence type="ECO:0000256" key="5">
    <source>
        <dbReference type="ARBA" id="ARBA00023125"/>
    </source>
</evidence>
<keyword evidence="2 7" id="KW-0808">Transferase</keyword>
<dbReference type="PRINTS" id="PR00106">
    <property type="entry name" value="DNAPOLB"/>
</dbReference>
<dbReference type="Pfam" id="PF00136">
    <property type="entry name" value="DNA_pol_B"/>
    <property type="match status" value="2"/>
</dbReference>
<dbReference type="Pfam" id="PF03104">
    <property type="entry name" value="DNA_pol_B_exo1"/>
    <property type="match status" value="1"/>
</dbReference>
<keyword evidence="7" id="KW-0235">DNA replication</keyword>
<comment type="catalytic activity">
    <reaction evidence="6 7">
        <text>DNA(n) + a 2'-deoxyribonucleoside 5'-triphosphate = DNA(n+1) + diphosphate</text>
        <dbReference type="Rhea" id="RHEA:22508"/>
        <dbReference type="Rhea" id="RHEA-COMP:17339"/>
        <dbReference type="Rhea" id="RHEA-COMP:17340"/>
        <dbReference type="ChEBI" id="CHEBI:33019"/>
        <dbReference type="ChEBI" id="CHEBI:61560"/>
        <dbReference type="ChEBI" id="CHEBI:173112"/>
        <dbReference type="EC" id="2.7.7.7"/>
    </reaction>
</comment>
<evidence type="ECO:0000256" key="4">
    <source>
        <dbReference type="ARBA" id="ARBA00022932"/>
    </source>
</evidence>
<dbReference type="Proteomes" id="UP000018888">
    <property type="component" value="Unassembled WGS sequence"/>
</dbReference>
<comment type="caution">
    <text evidence="12">The sequence shown here is derived from an EMBL/GenBank/DDBJ whole genome shotgun (WGS) entry which is preliminary data.</text>
</comment>
<dbReference type="Gene3D" id="1.10.132.60">
    <property type="entry name" value="DNA polymerase family B, C-terminal domain"/>
    <property type="match status" value="1"/>
</dbReference>
<dbReference type="VEuPathDB" id="FungiDB:RhiirFUN_013419"/>
<evidence type="ECO:0000313" key="12">
    <source>
        <dbReference type="EMBL" id="POG79362.1"/>
    </source>
</evidence>
<accession>A0A2P4QP10</accession>
<keyword evidence="5 7" id="KW-0238">DNA-binding</keyword>
<feature type="region of interest" description="Disordered" evidence="9">
    <location>
        <begin position="674"/>
        <end position="702"/>
    </location>
</feature>
<dbReference type="PANTHER" id="PTHR10322:SF23">
    <property type="entry name" value="DNA POLYMERASE DELTA CATALYTIC SUBUNIT"/>
    <property type="match status" value="1"/>
</dbReference>
<evidence type="ECO:0000256" key="9">
    <source>
        <dbReference type="SAM" id="MobiDB-lite"/>
    </source>
</evidence>